<feature type="transmembrane region" description="Helical" evidence="6">
    <location>
        <begin position="137"/>
        <end position="157"/>
    </location>
</feature>
<dbReference type="InterPro" id="IPR036259">
    <property type="entry name" value="MFS_trans_sf"/>
</dbReference>
<feature type="transmembrane region" description="Helical" evidence="6">
    <location>
        <begin position="229"/>
        <end position="252"/>
    </location>
</feature>
<feature type="transmembrane region" description="Helical" evidence="6">
    <location>
        <begin position="332"/>
        <end position="357"/>
    </location>
</feature>
<keyword evidence="2 6" id="KW-0812">Transmembrane</keyword>
<dbReference type="PROSITE" id="PS50850">
    <property type="entry name" value="MFS"/>
    <property type="match status" value="1"/>
</dbReference>
<comment type="subcellular location">
    <subcellularLocation>
        <location evidence="1">Membrane</location>
        <topology evidence="1">Multi-pass membrane protein</topology>
    </subcellularLocation>
</comment>
<keyword evidence="4 6" id="KW-0472">Membrane</keyword>
<evidence type="ECO:0000256" key="4">
    <source>
        <dbReference type="ARBA" id="ARBA00023136"/>
    </source>
</evidence>
<evidence type="ECO:0000313" key="8">
    <source>
        <dbReference type="EMBL" id="KAF2637006.1"/>
    </source>
</evidence>
<dbReference type="AlphaFoldDB" id="A0A6A6RNX2"/>
<dbReference type="SUPFAM" id="SSF103473">
    <property type="entry name" value="MFS general substrate transporter"/>
    <property type="match status" value="1"/>
</dbReference>
<protein>
    <submittedName>
        <fullName evidence="8">MFS general substrate transporter</fullName>
    </submittedName>
</protein>
<dbReference type="GO" id="GO:0022857">
    <property type="term" value="F:transmembrane transporter activity"/>
    <property type="evidence" value="ECO:0007669"/>
    <property type="project" value="InterPro"/>
</dbReference>
<evidence type="ECO:0000256" key="6">
    <source>
        <dbReference type="SAM" id="Phobius"/>
    </source>
</evidence>
<feature type="transmembrane region" description="Helical" evidence="6">
    <location>
        <begin position="443"/>
        <end position="465"/>
    </location>
</feature>
<keyword evidence="9" id="KW-1185">Reference proteome</keyword>
<evidence type="ECO:0000256" key="1">
    <source>
        <dbReference type="ARBA" id="ARBA00004141"/>
    </source>
</evidence>
<dbReference type="OrthoDB" id="5296287at2759"/>
<name>A0A6A6RNX2_9PLEO</name>
<dbReference type="FunFam" id="1.20.1250.20:FF:000460">
    <property type="entry name" value="MFS multidrug transporter, putative"/>
    <property type="match status" value="1"/>
</dbReference>
<feature type="transmembrane region" description="Helical" evidence="6">
    <location>
        <begin position="516"/>
        <end position="537"/>
    </location>
</feature>
<reference evidence="8" key="1">
    <citation type="journal article" date="2020" name="Stud. Mycol.">
        <title>101 Dothideomycetes genomes: a test case for predicting lifestyles and emergence of pathogens.</title>
        <authorList>
            <person name="Haridas S."/>
            <person name="Albert R."/>
            <person name="Binder M."/>
            <person name="Bloem J."/>
            <person name="Labutti K."/>
            <person name="Salamov A."/>
            <person name="Andreopoulos B."/>
            <person name="Baker S."/>
            <person name="Barry K."/>
            <person name="Bills G."/>
            <person name="Bluhm B."/>
            <person name="Cannon C."/>
            <person name="Castanera R."/>
            <person name="Culley D."/>
            <person name="Daum C."/>
            <person name="Ezra D."/>
            <person name="Gonzalez J."/>
            <person name="Henrissat B."/>
            <person name="Kuo A."/>
            <person name="Liang C."/>
            <person name="Lipzen A."/>
            <person name="Lutzoni F."/>
            <person name="Magnuson J."/>
            <person name="Mondo S."/>
            <person name="Nolan M."/>
            <person name="Ohm R."/>
            <person name="Pangilinan J."/>
            <person name="Park H.-J."/>
            <person name="Ramirez L."/>
            <person name="Alfaro M."/>
            <person name="Sun H."/>
            <person name="Tritt A."/>
            <person name="Yoshinaga Y."/>
            <person name="Zwiers L.-H."/>
            <person name="Turgeon B."/>
            <person name="Goodwin S."/>
            <person name="Spatafora J."/>
            <person name="Crous P."/>
            <person name="Grigoriev I."/>
        </authorList>
    </citation>
    <scope>NUCLEOTIDE SEQUENCE</scope>
    <source>
        <strain evidence="8">CBS 473.64</strain>
    </source>
</reference>
<accession>A0A6A6RNX2</accession>
<dbReference type="Proteomes" id="UP000799753">
    <property type="component" value="Unassembled WGS sequence"/>
</dbReference>
<dbReference type="InterPro" id="IPR011701">
    <property type="entry name" value="MFS"/>
</dbReference>
<sequence>MLAADEKHAPSMESSEFEKASTNVDAPVLEKDDAETIGREPENTQDEIGSDLERHLSRRSTRKQKLAPEMFPLMDLDNHLVGWDAQDDPTNPRNFTERRKWFTLSLVSAITFLSPLTSSIFAPAVPFVDEEFHNTSAILGSLSVSIFILGFAIGPLFFSPLSEIYGRSIILNIANVIFCAFLLGSALSPNLPALIVMRFLSGTGGSACLTIATGVISDLFPTEQRGRAIALYSLGVLFGPVIGPIIGGFVAQRADWRWDFWVVFITACIATGGMMMLLRETNAVVLMNWKVKRLRKDLNRPSLQNILTYQKDATTLSAKHILLQGMIRPIKLLFTSPIVLLLSTYIAFAFGLLFLLFTTITQVYIQQYGWEPELCGLAYLGIGLGNLVGISFVAKTSDATIVKLTKANNGVYEPEMRLPTCVFFGFLIPISFFWYGWCVDKHVHWVVPIIGLLPFGIGMMGIFAPAQTYLVDAFPQYAASAIAAMTFLRCLFGAVLPLAGPSMYETLGLGWGNSLLGFVAVALIPVPALIYTFGALIRKRYPVKL</sequence>
<feature type="compositionally biased region" description="Basic and acidic residues" evidence="5">
    <location>
        <begin position="1"/>
        <end position="10"/>
    </location>
</feature>
<feature type="region of interest" description="Disordered" evidence="5">
    <location>
        <begin position="1"/>
        <end position="63"/>
    </location>
</feature>
<feature type="compositionally biased region" description="Basic and acidic residues" evidence="5">
    <location>
        <begin position="28"/>
        <end position="42"/>
    </location>
</feature>
<dbReference type="GO" id="GO:0016020">
    <property type="term" value="C:membrane"/>
    <property type="evidence" value="ECO:0007669"/>
    <property type="project" value="UniProtKB-SubCell"/>
</dbReference>
<gene>
    <name evidence="8" type="ORF">P280DRAFT_521527</name>
</gene>
<dbReference type="InterPro" id="IPR020846">
    <property type="entry name" value="MFS_dom"/>
</dbReference>
<proteinExistence type="predicted"/>
<feature type="transmembrane region" description="Helical" evidence="6">
    <location>
        <begin position="258"/>
        <end position="278"/>
    </location>
</feature>
<feature type="transmembrane region" description="Helical" evidence="6">
    <location>
        <begin position="101"/>
        <end position="125"/>
    </location>
</feature>
<feature type="domain" description="Major facilitator superfamily (MFS) profile" evidence="7">
    <location>
        <begin position="103"/>
        <end position="540"/>
    </location>
</feature>
<dbReference type="PANTHER" id="PTHR23502">
    <property type="entry name" value="MAJOR FACILITATOR SUPERFAMILY"/>
    <property type="match status" value="1"/>
</dbReference>
<feature type="transmembrane region" description="Helical" evidence="6">
    <location>
        <begin position="477"/>
        <end position="496"/>
    </location>
</feature>
<feature type="transmembrane region" description="Helical" evidence="6">
    <location>
        <begin position="377"/>
        <end position="397"/>
    </location>
</feature>
<dbReference type="EMBL" id="MU006795">
    <property type="protein sequence ID" value="KAF2637006.1"/>
    <property type="molecule type" value="Genomic_DNA"/>
</dbReference>
<feature type="transmembrane region" description="Helical" evidence="6">
    <location>
        <begin position="169"/>
        <end position="187"/>
    </location>
</feature>
<evidence type="ECO:0000313" key="9">
    <source>
        <dbReference type="Proteomes" id="UP000799753"/>
    </source>
</evidence>
<dbReference type="Gene3D" id="1.20.1250.20">
    <property type="entry name" value="MFS general substrate transporter like domains"/>
    <property type="match status" value="1"/>
</dbReference>
<evidence type="ECO:0000256" key="2">
    <source>
        <dbReference type="ARBA" id="ARBA00022692"/>
    </source>
</evidence>
<evidence type="ECO:0000259" key="7">
    <source>
        <dbReference type="PROSITE" id="PS50850"/>
    </source>
</evidence>
<organism evidence="8 9">
    <name type="scientific">Massarina eburnea CBS 473.64</name>
    <dbReference type="NCBI Taxonomy" id="1395130"/>
    <lineage>
        <taxon>Eukaryota</taxon>
        <taxon>Fungi</taxon>
        <taxon>Dikarya</taxon>
        <taxon>Ascomycota</taxon>
        <taxon>Pezizomycotina</taxon>
        <taxon>Dothideomycetes</taxon>
        <taxon>Pleosporomycetidae</taxon>
        <taxon>Pleosporales</taxon>
        <taxon>Massarineae</taxon>
        <taxon>Massarinaceae</taxon>
        <taxon>Massarina</taxon>
    </lineage>
</organism>
<dbReference type="CDD" id="cd17323">
    <property type="entry name" value="MFS_Tpo1_MDR_like"/>
    <property type="match status" value="1"/>
</dbReference>
<dbReference type="Pfam" id="PF07690">
    <property type="entry name" value="MFS_1"/>
    <property type="match status" value="1"/>
</dbReference>
<feature type="transmembrane region" description="Helical" evidence="6">
    <location>
        <begin position="418"/>
        <end position="437"/>
    </location>
</feature>
<feature type="transmembrane region" description="Helical" evidence="6">
    <location>
        <begin position="193"/>
        <end position="217"/>
    </location>
</feature>
<keyword evidence="3 6" id="KW-1133">Transmembrane helix</keyword>
<evidence type="ECO:0000256" key="5">
    <source>
        <dbReference type="SAM" id="MobiDB-lite"/>
    </source>
</evidence>
<evidence type="ECO:0000256" key="3">
    <source>
        <dbReference type="ARBA" id="ARBA00022989"/>
    </source>
</evidence>
<dbReference type="PANTHER" id="PTHR23502:SF33">
    <property type="entry name" value="MAJOR FACILITATOR SUPERFAMILY (MFS) PROFILE DOMAIN-CONTAINING PROTEIN-RELATED"/>
    <property type="match status" value="1"/>
</dbReference>